<accession>A0A091NDB1</accession>
<evidence type="ECO:0000313" key="2">
    <source>
        <dbReference type="Proteomes" id="UP000053537"/>
    </source>
</evidence>
<feature type="non-terminal residue" evidence="1">
    <location>
        <position position="1"/>
    </location>
</feature>
<sequence>IVFLLLAQGHGCEDFEGMCCMNLSDHSESIYASIQKLRENVNCLRLDDSSDWLDTL</sequence>
<name>A0A091NDB1_9PASS</name>
<dbReference type="SUPFAM" id="SSF58069">
    <property type="entry name" value="Virus ectodomain"/>
    <property type="match status" value="1"/>
</dbReference>
<evidence type="ECO:0000313" key="1">
    <source>
        <dbReference type="EMBL" id="KFP75536.1"/>
    </source>
</evidence>
<reference evidence="1 2" key="1">
    <citation type="submission" date="2014-04" db="EMBL/GenBank/DDBJ databases">
        <title>Genome evolution of avian class.</title>
        <authorList>
            <person name="Zhang G."/>
            <person name="Li C."/>
        </authorList>
    </citation>
    <scope>NUCLEOTIDE SEQUENCE [LARGE SCALE GENOMIC DNA]</scope>
    <source>
        <strain evidence="1">BGI_N310</strain>
    </source>
</reference>
<protein>
    <submittedName>
        <fullName evidence="1">Uncharacterized protein</fullName>
    </submittedName>
</protein>
<organism evidence="1 2">
    <name type="scientific">Acanthisitta chloris</name>
    <name type="common">rifleman</name>
    <dbReference type="NCBI Taxonomy" id="57068"/>
    <lineage>
        <taxon>Eukaryota</taxon>
        <taxon>Metazoa</taxon>
        <taxon>Chordata</taxon>
        <taxon>Craniata</taxon>
        <taxon>Vertebrata</taxon>
        <taxon>Euteleostomi</taxon>
        <taxon>Archelosauria</taxon>
        <taxon>Archosauria</taxon>
        <taxon>Dinosauria</taxon>
        <taxon>Saurischia</taxon>
        <taxon>Theropoda</taxon>
        <taxon>Coelurosauria</taxon>
        <taxon>Aves</taxon>
        <taxon>Neognathae</taxon>
        <taxon>Neoaves</taxon>
        <taxon>Telluraves</taxon>
        <taxon>Australaves</taxon>
        <taxon>Passeriformes</taxon>
        <taxon>Acanthisittidae</taxon>
        <taxon>Acanthisitta</taxon>
    </lineage>
</organism>
<gene>
    <name evidence="1" type="ORF">N310_11866</name>
</gene>
<proteinExistence type="predicted"/>
<keyword evidence="2" id="KW-1185">Reference proteome</keyword>
<dbReference type="Gene3D" id="1.10.287.210">
    <property type="match status" value="1"/>
</dbReference>
<feature type="non-terminal residue" evidence="1">
    <location>
        <position position="56"/>
    </location>
</feature>
<dbReference type="Proteomes" id="UP000053537">
    <property type="component" value="Unassembled WGS sequence"/>
</dbReference>
<dbReference type="AlphaFoldDB" id="A0A091NDB1"/>
<dbReference type="EMBL" id="KK829702">
    <property type="protein sequence ID" value="KFP75536.1"/>
    <property type="molecule type" value="Genomic_DNA"/>
</dbReference>